<dbReference type="Proteomes" id="UP001472866">
    <property type="component" value="Chromosome 15"/>
</dbReference>
<evidence type="ECO:0000313" key="1">
    <source>
        <dbReference type="EMBL" id="WZN66414.1"/>
    </source>
</evidence>
<keyword evidence="2" id="KW-1185">Reference proteome</keyword>
<reference evidence="1 2" key="1">
    <citation type="submission" date="2024-03" db="EMBL/GenBank/DDBJ databases">
        <title>Complete genome sequence of the green alga Chloropicon roscoffensis RCC1871.</title>
        <authorList>
            <person name="Lemieux C."/>
            <person name="Pombert J.-F."/>
            <person name="Otis C."/>
            <person name="Turmel M."/>
        </authorList>
    </citation>
    <scope>NUCLEOTIDE SEQUENCE [LARGE SCALE GENOMIC DNA]</scope>
    <source>
        <strain evidence="1 2">RCC1871</strain>
    </source>
</reference>
<evidence type="ECO:0000313" key="2">
    <source>
        <dbReference type="Proteomes" id="UP001472866"/>
    </source>
</evidence>
<protein>
    <recommendedName>
        <fullName evidence="3">Glycosyltransferase family 92 protein</fullName>
    </recommendedName>
</protein>
<sequence>MASSRRRVIRRRVIREHDQRECGPMLSSSSSRFVARARGLTAVLLAAVLLAVVTARGRNGRRVRYREDEARDRVFLPSWKRRDAVPPYLGSALRDEKEAEKEFLGPKLKIKTSVPSNYSAPPVREGHGKVRLGITTKVKDPLDFFSWLEYHKRVGVERFYIQVDRTPGLVEKLRRSAYADMIDVTESTGNPTTYKGIFDRRNEEEQNRHNNRSIKKAKRDGITHLAHIDGDELLYFPVGKDAFFAEMSLTLGDTSISSLEMRSLEGVYEFSNCVSFFNTTRAFCASGYNHTSYWGYKPIGNMASQKVYAWGPHFFKGDGDILFLPPHVALVLHYETPCIRKWRKKYEMDATRVEVILQKCDGGHGGWRFPCESVRAFNDKPLSYNADVWRKWKLRSNRDPNALVEIDVTQAF</sequence>
<dbReference type="AlphaFoldDB" id="A0AAX4PKH6"/>
<name>A0AAX4PKH6_9CHLO</name>
<dbReference type="EMBL" id="CP151515">
    <property type="protein sequence ID" value="WZN66414.1"/>
    <property type="molecule type" value="Genomic_DNA"/>
</dbReference>
<gene>
    <name evidence="1" type="ORF">HKI87_15g79810</name>
</gene>
<evidence type="ECO:0008006" key="3">
    <source>
        <dbReference type="Google" id="ProtNLM"/>
    </source>
</evidence>
<organism evidence="1 2">
    <name type="scientific">Chloropicon roscoffensis</name>
    <dbReference type="NCBI Taxonomy" id="1461544"/>
    <lineage>
        <taxon>Eukaryota</taxon>
        <taxon>Viridiplantae</taxon>
        <taxon>Chlorophyta</taxon>
        <taxon>Chloropicophyceae</taxon>
        <taxon>Chloropicales</taxon>
        <taxon>Chloropicaceae</taxon>
        <taxon>Chloropicon</taxon>
    </lineage>
</organism>
<proteinExistence type="predicted"/>
<accession>A0AAX4PKH6</accession>